<dbReference type="InterPro" id="IPR037143">
    <property type="entry name" value="4-PPantetheinyl_Trfase_dom_sf"/>
</dbReference>
<proteinExistence type="inferred from homology"/>
<organism evidence="10 11">
    <name type="scientific">Cladosporium halotolerans</name>
    <dbReference type="NCBI Taxonomy" id="1052096"/>
    <lineage>
        <taxon>Eukaryota</taxon>
        <taxon>Fungi</taxon>
        <taxon>Dikarya</taxon>
        <taxon>Ascomycota</taxon>
        <taxon>Pezizomycotina</taxon>
        <taxon>Dothideomycetes</taxon>
        <taxon>Dothideomycetidae</taxon>
        <taxon>Cladosporiales</taxon>
        <taxon>Cladosporiaceae</taxon>
        <taxon>Cladosporium</taxon>
    </lineage>
</organism>
<evidence type="ECO:0000256" key="4">
    <source>
        <dbReference type="ARBA" id="ARBA00022832"/>
    </source>
</evidence>
<dbReference type="AlphaFoldDB" id="A0AB34L4Y0"/>
<evidence type="ECO:0000256" key="1">
    <source>
        <dbReference type="ARBA" id="ARBA00022516"/>
    </source>
</evidence>
<dbReference type="EMBL" id="JAAQHG020000002">
    <property type="protein sequence ID" value="KAL1590361.1"/>
    <property type="molecule type" value="Genomic_DNA"/>
</dbReference>
<dbReference type="InterPro" id="IPR004568">
    <property type="entry name" value="Ppantetheine-prot_Trfase_dom"/>
</dbReference>
<dbReference type="GeneID" id="96002317"/>
<keyword evidence="11" id="KW-1185">Reference proteome</keyword>
<accession>A0AB34L4Y0</accession>
<comment type="caution">
    <text evidence="10">The sequence shown here is derived from an EMBL/GenBank/DDBJ whole genome shotgun (WGS) entry which is preliminary data.</text>
</comment>
<name>A0AB34L4Y0_9PEZI</name>
<feature type="region of interest" description="Disordered" evidence="8">
    <location>
        <begin position="201"/>
        <end position="224"/>
    </location>
</feature>
<dbReference type="GO" id="GO:0006633">
    <property type="term" value="P:fatty acid biosynthetic process"/>
    <property type="evidence" value="ECO:0007669"/>
    <property type="project" value="UniProtKB-KW"/>
</dbReference>
<dbReference type="Gene3D" id="3.90.470.20">
    <property type="entry name" value="4'-phosphopantetheinyl transferase domain"/>
    <property type="match status" value="1"/>
</dbReference>
<keyword evidence="7" id="KW-0275">Fatty acid biosynthesis</keyword>
<keyword evidence="3" id="KW-0479">Metal-binding</keyword>
<keyword evidence="6" id="KW-0443">Lipid metabolism</keyword>
<reference evidence="10 11" key="1">
    <citation type="journal article" date="2020" name="Microbiol. Resour. Announc.">
        <title>Draft Genome Sequence of a Cladosporium Species Isolated from the Mesophotic Ascidian Didemnum maculosum.</title>
        <authorList>
            <person name="Gioti A."/>
            <person name="Siaperas R."/>
            <person name="Nikolaivits E."/>
            <person name="Le Goff G."/>
            <person name="Ouazzani J."/>
            <person name="Kotoulas G."/>
            <person name="Topakas E."/>
        </authorList>
    </citation>
    <scope>NUCLEOTIDE SEQUENCE [LARGE SCALE GENOMIC DNA]</scope>
    <source>
        <strain evidence="10 11">TM138-S3</strain>
    </source>
</reference>
<evidence type="ECO:0000313" key="11">
    <source>
        <dbReference type="Proteomes" id="UP000803884"/>
    </source>
</evidence>
<dbReference type="GO" id="GO:0008897">
    <property type="term" value="F:holo-[acyl-carrier-protein] synthase activity"/>
    <property type="evidence" value="ECO:0007669"/>
    <property type="project" value="InterPro"/>
</dbReference>
<evidence type="ECO:0000313" key="10">
    <source>
        <dbReference type="EMBL" id="KAL1590361.1"/>
    </source>
</evidence>
<dbReference type="InterPro" id="IPR002582">
    <property type="entry name" value="ACPS"/>
</dbReference>
<dbReference type="Pfam" id="PF01648">
    <property type="entry name" value="ACPS"/>
    <property type="match status" value="1"/>
</dbReference>
<evidence type="ECO:0000256" key="7">
    <source>
        <dbReference type="ARBA" id="ARBA00023160"/>
    </source>
</evidence>
<evidence type="ECO:0000256" key="3">
    <source>
        <dbReference type="ARBA" id="ARBA00022723"/>
    </source>
</evidence>
<keyword evidence="1" id="KW-0444">Lipid biosynthesis</keyword>
<sequence>MPKLRPFLPNLSVGTDIIHVPRIAKLVQNRMGFAKFLKRLLTPREQHEFYARFGKSLQEASSLDGRYWRSPQDKTLEIVSTHLAGRWAAKEAMIKAVSQRKLVYSEVQVRRHKKGANVFGVILDRPAHPGRLPQKPELHLQPHAEIDEDETGQIVQVSISHEADFAIAVCLAAVDPAENEADGEVEMSPESKAAIDELIEKKRKQADNGPAEYADSLMKKDEKK</sequence>
<dbReference type="GO" id="GO:0000287">
    <property type="term" value="F:magnesium ion binding"/>
    <property type="evidence" value="ECO:0007669"/>
    <property type="project" value="InterPro"/>
</dbReference>
<dbReference type="NCBIfam" id="TIGR00556">
    <property type="entry name" value="pantethn_trn"/>
    <property type="match status" value="1"/>
</dbReference>
<evidence type="ECO:0000256" key="2">
    <source>
        <dbReference type="ARBA" id="ARBA00022679"/>
    </source>
</evidence>
<dbReference type="InterPro" id="IPR008278">
    <property type="entry name" value="4-PPantetheinyl_Trfase_dom"/>
</dbReference>
<gene>
    <name evidence="10" type="ORF">WHR41_00873</name>
</gene>
<evidence type="ECO:0000256" key="8">
    <source>
        <dbReference type="SAM" id="MobiDB-lite"/>
    </source>
</evidence>
<evidence type="ECO:0000256" key="5">
    <source>
        <dbReference type="ARBA" id="ARBA00022842"/>
    </source>
</evidence>
<keyword evidence="5" id="KW-0460">Magnesium</keyword>
<dbReference type="RefSeq" id="XP_069233466.1">
    <property type="nucleotide sequence ID" value="XM_069369479.1"/>
</dbReference>
<keyword evidence="2" id="KW-0808">Transferase</keyword>
<dbReference type="HAMAP" id="MF_00101">
    <property type="entry name" value="AcpS"/>
    <property type="match status" value="1"/>
</dbReference>
<protein>
    <recommendedName>
        <fullName evidence="9">4'-phosphopantetheinyl transferase domain-containing protein</fullName>
    </recommendedName>
</protein>
<evidence type="ECO:0000259" key="9">
    <source>
        <dbReference type="Pfam" id="PF01648"/>
    </source>
</evidence>
<evidence type="ECO:0000256" key="6">
    <source>
        <dbReference type="ARBA" id="ARBA00023098"/>
    </source>
</evidence>
<feature type="domain" description="4'-phosphopantetheinyl transferase" evidence="9">
    <location>
        <begin position="12"/>
        <end position="114"/>
    </location>
</feature>
<keyword evidence="4" id="KW-0276">Fatty acid metabolism</keyword>
<dbReference type="Proteomes" id="UP000803884">
    <property type="component" value="Unassembled WGS sequence"/>
</dbReference>
<dbReference type="SUPFAM" id="SSF56214">
    <property type="entry name" value="4'-phosphopantetheinyl transferase"/>
    <property type="match status" value="1"/>
</dbReference>